<keyword evidence="4" id="KW-0539">Nucleus</keyword>
<dbReference type="GO" id="GO:0009734">
    <property type="term" value="P:auxin-activated signaling pathway"/>
    <property type="evidence" value="ECO:0007669"/>
    <property type="project" value="UniProtKB-UniRule"/>
</dbReference>
<keyword evidence="4" id="KW-0805">Transcription regulation</keyword>
<dbReference type="SUPFAM" id="SSF54277">
    <property type="entry name" value="CAD &amp; PB1 domains"/>
    <property type="match status" value="1"/>
</dbReference>
<evidence type="ECO:0000313" key="8">
    <source>
        <dbReference type="Proteomes" id="UP000822688"/>
    </source>
</evidence>
<feature type="region of interest" description="Disordered" evidence="5">
    <location>
        <begin position="31"/>
        <end position="54"/>
    </location>
</feature>
<accession>A0A8T0GL89</accession>
<dbReference type="PANTHER" id="PTHR31734">
    <property type="entry name" value="AUXIN-RESPONSIVE PROTEIN IAA17"/>
    <property type="match status" value="1"/>
</dbReference>
<name>A0A8T0GL89_CERPU</name>
<feature type="region of interest" description="Disordered" evidence="5">
    <location>
        <begin position="89"/>
        <end position="110"/>
    </location>
</feature>
<evidence type="ECO:0000256" key="2">
    <source>
        <dbReference type="ARBA" id="ARBA00022491"/>
    </source>
</evidence>
<dbReference type="Gene3D" id="3.10.20.90">
    <property type="entry name" value="Phosphatidylinositol 3-kinase Catalytic Subunit, Chain A, domain 1"/>
    <property type="match status" value="1"/>
</dbReference>
<keyword evidence="3 4" id="KW-0927">Auxin signaling pathway</keyword>
<feature type="compositionally biased region" description="Polar residues" evidence="5">
    <location>
        <begin position="39"/>
        <end position="48"/>
    </location>
</feature>
<comment type="caution">
    <text evidence="7">The sequence shown here is derived from an EMBL/GenBank/DDBJ whole genome shotgun (WGS) entry which is preliminary data.</text>
</comment>
<comment type="function">
    <text evidence="4">Aux/IAA proteins are short-lived transcriptional factors that function as repressors of early auxin response genes at low auxin concentrations.</text>
</comment>
<gene>
    <name evidence="7" type="ORF">KC19_10G170200</name>
</gene>
<dbReference type="InterPro" id="IPR033389">
    <property type="entry name" value="AUX/IAA_dom"/>
</dbReference>
<feature type="compositionally biased region" description="Polar residues" evidence="5">
    <location>
        <begin position="344"/>
        <end position="353"/>
    </location>
</feature>
<comment type="subunit">
    <text evidence="4">Homodimers and heterodimers.</text>
</comment>
<keyword evidence="8" id="KW-1185">Reference proteome</keyword>
<feature type="region of interest" description="Disordered" evidence="5">
    <location>
        <begin position="340"/>
        <end position="373"/>
    </location>
</feature>
<sequence length="542" mass="58721">MNDSEGSSVVSGAQLNFSRKPTMNYATIYPDASVEPSARENSNGSGTTLKEHDYIGLSEVSSANSSSEKHLESGRRVVLDLNESATVLRLGPPAFKPNGKSNGEDQESRNFSDVTDCYRAVPEAAAEVERSRASSKLDAHGAQDRNVSVENNAKRAAYHHEQKQDAREPGAEPEFAKSLLGGIQRSNAILQEFRMAQALKAAQHPLQAQTTKPAFPNRPMHTRPQDYEAGLKGKHPTSFHAPYNVFPGVKKRAFSEAVGMNVGGSSNANGAPRDGHGEVIGMGGNEQADVKVKSQQGKSWMGGTSLGNNSPVWQTLDISNSAHNPFNMRRTLLNKLQDAGDSSIKASNDASKLNETKAPASNEEPPPPAPNQTVGWPPVRSFVRSFNPVIPAPPPTVQSATFQSAQDKGASPSTNSCLVKIYMDGVPFGRKVDLKTNNSYEKLYPALEEMFQQFISGHYCGSRASSNAESEFVPPSRKLNFLDGSEYVLIYEDHEGDFMLVGDVPWDLFINTVKRLRIMKGSEQVNLAPRSADAMKSQVAGG</sequence>
<evidence type="ECO:0000313" key="7">
    <source>
        <dbReference type="EMBL" id="KAG0560301.1"/>
    </source>
</evidence>
<dbReference type="PANTHER" id="PTHR31734:SF28">
    <property type="entry name" value="AUXIN-RESPONSIVE PROTEIN IAA13"/>
    <property type="match status" value="1"/>
</dbReference>
<feature type="domain" description="PB1" evidence="6">
    <location>
        <begin position="416"/>
        <end position="526"/>
    </location>
</feature>
<dbReference type="EMBL" id="CM026431">
    <property type="protein sequence ID" value="KAG0560301.1"/>
    <property type="molecule type" value="Genomic_DNA"/>
</dbReference>
<dbReference type="OrthoDB" id="7848332at2759"/>
<dbReference type="Pfam" id="PF02309">
    <property type="entry name" value="AUX_IAA"/>
    <property type="match status" value="1"/>
</dbReference>
<dbReference type="PROSITE" id="PS51745">
    <property type="entry name" value="PB1"/>
    <property type="match status" value="1"/>
</dbReference>
<evidence type="ECO:0000256" key="4">
    <source>
        <dbReference type="RuleBase" id="RU004549"/>
    </source>
</evidence>
<protein>
    <recommendedName>
        <fullName evidence="4">Auxin-responsive protein</fullName>
    </recommendedName>
</protein>
<evidence type="ECO:0000256" key="3">
    <source>
        <dbReference type="ARBA" id="ARBA00023294"/>
    </source>
</evidence>
<comment type="subcellular location">
    <subcellularLocation>
        <location evidence="4">Nucleus</location>
    </subcellularLocation>
</comment>
<dbReference type="AlphaFoldDB" id="A0A8T0GL89"/>
<reference evidence="7" key="1">
    <citation type="submission" date="2020-06" db="EMBL/GenBank/DDBJ databases">
        <title>WGS assembly of Ceratodon purpureus strain R40.</title>
        <authorList>
            <person name="Carey S.B."/>
            <person name="Jenkins J."/>
            <person name="Shu S."/>
            <person name="Lovell J.T."/>
            <person name="Sreedasyam A."/>
            <person name="Maumus F."/>
            <person name="Tiley G.P."/>
            <person name="Fernandez-Pozo N."/>
            <person name="Barry K."/>
            <person name="Chen C."/>
            <person name="Wang M."/>
            <person name="Lipzen A."/>
            <person name="Daum C."/>
            <person name="Saski C.A."/>
            <person name="Payton A.C."/>
            <person name="Mcbreen J.C."/>
            <person name="Conrad R.E."/>
            <person name="Kollar L.M."/>
            <person name="Olsson S."/>
            <person name="Huttunen S."/>
            <person name="Landis J.B."/>
            <person name="Wickett N.J."/>
            <person name="Johnson M.G."/>
            <person name="Rensing S.A."/>
            <person name="Grimwood J."/>
            <person name="Schmutz J."/>
            <person name="Mcdaniel S.F."/>
        </authorList>
    </citation>
    <scope>NUCLEOTIDE SEQUENCE</scope>
    <source>
        <strain evidence="7">R40</strain>
    </source>
</reference>
<proteinExistence type="inferred from homology"/>
<keyword evidence="2 4" id="KW-0678">Repressor</keyword>
<organism evidence="7 8">
    <name type="scientific">Ceratodon purpureus</name>
    <name type="common">Fire moss</name>
    <name type="synonym">Dicranum purpureum</name>
    <dbReference type="NCBI Taxonomy" id="3225"/>
    <lineage>
        <taxon>Eukaryota</taxon>
        <taxon>Viridiplantae</taxon>
        <taxon>Streptophyta</taxon>
        <taxon>Embryophyta</taxon>
        <taxon>Bryophyta</taxon>
        <taxon>Bryophytina</taxon>
        <taxon>Bryopsida</taxon>
        <taxon>Dicranidae</taxon>
        <taxon>Pseudoditrichales</taxon>
        <taxon>Ditrichaceae</taxon>
        <taxon>Ceratodon</taxon>
    </lineage>
</organism>
<evidence type="ECO:0000259" key="6">
    <source>
        <dbReference type="PROSITE" id="PS51745"/>
    </source>
</evidence>
<dbReference type="InterPro" id="IPR003311">
    <property type="entry name" value="AUX_IAA"/>
</dbReference>
<comment type="similarity">
    <text evidence="1 4">Belongs to the Aux/IAA family.</text>
</comment>
<dbReference type="InterPro" id="IPR053793">
    <property type="entry name" value="PB1-like"/>
</dbReference>
<dbReference type="Proteomes" id="UP000822688">
    <property type="component" value="Chromosome 10"/>
</dbReference>
<dbReference type="GO" id="GO:0006355">
    <property type="term" value="P:regulation of DNA-templated transcription"/>
    <property type="evidence" value="ECO:0007669"/>
    <property type="project" value="InterPro"/>
</dbReference>
<evidence type="ECO:0000256" key="1">
    <source>
        <dbReference type="ARBA" id="ARBA00006728"/>
    </source>
</evidence>
<evidence type="ECO:0000256" key="5">
    <source>
        <dbReference type="SAM" id="MobiDB-lite"/>
    </source>
</evidence>
<keyword evidence="4" id="KW-0804">Transcription</keyword>
<dbReference type="GO" id="GO:0005634">
    <property type="term" value="C:nucleus"/>
    <property type="evidence" value="ECO:0007669"/>
    <property type="project" value="UniProtKB-SubCell"/>
</dbReference>